<dbReference type="Gene3D" id="3.40.50.300">
    <property type="entry name" value="P-loop containing nucleotide triphosphate hydrolases"/>
    <property type="match status" value="1"/>
</dbReference>
<evidence type="ECO:0000256" key="4">
    <source>
        <dbReference type="ARBA" id="ARBA00022741"/>
    </source>
</evidence>
<keyword evidence="4 8" id="KW-0547">Nucleotide-binding</keyword>
<protein>
    <recommendedName>
        <fullName evidence="8 9">tRNA dimethylallyltransferase</fullName>
        <ecNumber evidence="8 9">2.5.1.75</ecNumber>
    </recommendedName>
</protein>
<dbReference type="SUPFAM" id="SSF57667">
    <property type="entry name" value="beta-beta-alpha zinc fingers"/>
    <property type="match status" value="1"/>
</dbReference>
<evidence type="ECO:0000313" key="12">
    <source>
        <dbReference type="EMBL" id="KXX76629.1"/>
    </source>
</evidence>
<dbReference type="InterPro" id="IPR039657">
    <property type="entry name" value="Dimethylallyltransferase"/>
</dbReference>
<keyword evidence="8 9" id="KW-0819">tRNA processing</keyword>
<dbReference type="OrthoDB" id="775260at2759"/>
<dbReference type="EC" id="2.5.1.75" evidence="8 9"/>
<evidence type="ECO:0000313" key="13">
    <source>
        <dbReference type="Proteomes" id="UP000078237"/>
    </source>
</evidence>
<dbReference type="EMBL" id="LCTW02000201">
    <property type="protein sequence ID" value="KXX76629.1"/>
    <property type="molecule type" value="Genomic_DNA"/>
</dbReference>
<dbReference type="SUPFAM" id="SSF52540">
    <property type="entry name" value="P-loop containing nucleoside triphosphate hydrolases"/>
    <property type="match status" value="2"/>
</dbReference>
<evidence type="ECO:0000259" key="11">
    <source>
        <dbReference type="Pfam" id="PF12171"/>
    </source>
</evidence>
<evidence type="ECO:0000256" key="7">
    <source>
        <dbReference type="ARBA" id="ARBA00022840"/>
    </source>
</evidence>
<dbReference type="Pfam" id="PF01715">
    <property type="entry name" value="IPPT"/>
    <property type="match status" value="1"/>
</dbReference>
<comment type="catalytic activity">
    <reaction evidence="8 9">
        <text>adenosine(37) in tRNA + dimethylallyl diphosphate = N(6)-dimethylallyladenosine(37) in tRNA + diphosphate</text>
        <dbReference type="Rhea" id="RHEA:26482"/>
        <dbReference type="Rhea" id="RHEA-COMP:10162"/>
        <dbReference type="Rhea" id="RHEA-COMP:10375"/>
        <dbReference type="ChEBI" id="CHEBI:33019"/>
        <dbReference type="ChEBI" id="CHEBI:57623"/>
        <dbReference type="ChEBI" id="CHEBI:74411"/>
        <dbReference type="ChEBI" id="CHEBI:74415"/>
        <dbReference type="EC" id="2.5.1.75"/>
    </reaction>
</comment>
<evidence type="ECO:0000256" key="10">
    <source>
        <dbReference type="RuleBase" id="RU003785"/>
    </source>
</evidence>
<feature type="domain" description="Zinc finger double-stranded RNA binding" evidence="11">
    <location>
        <begin position="414"/>
        <end position="436"/>
    </location>
</feature>
<dbReference type="InterPro" id="IPR018022">
    <property type="entry name" value="IPT"/>
</dbReference>
<dbReference type="Gene3D" id="1.10.20.140">
    <property type="match status" value="1"/>
</dbReference>
<dbReference type="PANTHER" id="PTHR11088">
    <property type="entry name" value="TRNA DIMETHYLALLYLTRANSFERASE"/>
    <property type="match status" value="1"/>
</dbReference>
<dbReference type="Pfam" id="PF12171">
    <property type="entry name" value="zf-C2H2_jaz"/>
    <property type="match status" value="1"/>
</dbReference>
<dbReference type="InterPro" id="IPR030666">
    <property type="entry name" value="IPP_transferase_euk"/>
</dbReference>
<dbReference type="GO" id="GO:0005524">
    <property type="term" value="F:ATP binding"/>
    <property type="evidence" value="ECO:0007669"/>
    <property type="project" value="UniProtKB-UniRule"/>
</dbReference>
<comment type="caution">
    <text evidence="12">The sequence shown here is derived from an EMBL/GenBank/DDBJ whole genome shotgun (WGS) entry which is preliminary data.</text>
</comment>
<dbReference type="GO" id="GO:0052381">
    <property type="term" value="F:tRNA dimethylallyltransferase activity"/>
    <property type="evidence" value="ECO:0007669"/>
    <property type="project" value="UniProtKB-UniRule"/>
</dbReference>
<dbReference type="HAMAP" id="MF_00185">
    <property type="entry name" value="IPP_trans"/>
    <property type="match status" value="1"/>
</dbReference>
<keyword evidence="6" id="KW-0862">Zinc</keyword>
<evidence type="ECO:0000256" key="3">
    <source>
        <dbReference type="ARBA" id="ARBA00022723"/>
    </source>
</evidence>
<proteinExistence type="inferred from homology"/>
<dbReference type="PIRSF" id="PIRSF039110">
    <property type="entry name" value="IPP_transferase"/>
    <property type="match status" value="1"/>
</dbReference>
<evidence type="ECO:0000256" key="8">
    <source>
        <dbReference type="PIRNR" id="PIRNR039110"/>
    </source>
</evidence>
<keyword evidence="13" id="KW-1185">Reference proteome</keyword>
<dbReference type="InterPro" id="IPR036236">
    <property type="entry name" value="Znf_C2H2_sf"/>
</dbReference>
<dbReference type="AlphaFoldDB" id="A0A175VZI6"/>
<keyword evidence="5" id="KW-0863">Zinc-finger</keyword>
<dbReference type="PANTHER" id="PTHR11088:SF89">
    <property type="entry name" value="TRNA DIMETHYLALLYLTRANSFERASE"/>
    <property type="match status" value="1"/>
</dbReference>
<keyword evidence="2 8" id="KW-0808">Transferase</keyword>
<dbReference type="NCBIfam" id="TIGR00174">
    <property type="entry name" value="miaA"/>
    <property type="match status" value="1"/>
</dbReference>
<keyword evidence="3" id="KW-0479">Metal-binding</keyword>
<name>A0A175VZI6_9PEZI</name>
<dbReference type="GO" id="GO:0006400">
    <property type="term" value="P:tRNA modification"/>
    <property type="evidence" value="ECO:0007669"/>
    <property type="project" value="TreeGrafter"/>
</dbReference>
<accession>A0A175VZI6</accession>
<evidence type="ECO:0000256" key="2">
    <source>
        <dbReference type="ARBA" id="ARBA00022679"/>
    </source>
</evidence>
<sequence>MGPVFQPVKSVTKKMQPLIIIYGSTGTGKSDLAVELATKFNGEVINADAMQMYKGLPIITNKLTTEEQRGIPHHLLGSIQLHEDAWVVTRFKREAIRTISEIRARGKLPIVVGGTSYYLDGLLFDDKLVESEDQQSPENWVSNREELAAEYPVLAGPADAMLNKLREVDPVMADRWHPNDVRKIRTSLEIYFATGKRASDIYAEQRSKRESKRASEDPSQGQNLGNMLLFWLYARREALNERLDKRVDKMVENGLLDETNEVYEYLQRRLASDETVDRSKGIWQSIGFRQFEPYLRALRETANSPDLAKLQLAGIEDTKTATRQYAKYQVRWMTYKTISYLREEKLLDRLYLLDSSDIQRWDEEVLAKGVELTRKFLSNEELPAAADVSETAREVLADAIQRSSRQDTPCRKTCEFCNKTFLTEELWQGHITSRKHLKVVRAVRKRSLVPAHAVPPRALEAINPVLPEVTAPATELS</sequence>
<dbReference type="FunFam" id="1.10.20.140:FF:000003">
    <property type="entry name" value="tRNA dimethylallyltransferase"/>
    <property type="match status" value="1"/>
</dbReference>
<dbReference type="InterPro" id="IPR027417">
    <property type="entry name" value="P-loop_NTPase"/>
</dbReference>
<dbReference type="Proteomes" id="UP000078237">
    <property type="component" value="Unassembled WGS sequence"/>
</dbReference>
<keyword evidence="7 8" id="KW-0067">ATP-binding</keyword>
<evidence type="ECO:0000256" key="1">
    <source>
        <dbReference type="ARBA" id="ARBA00005842"/>
    </source>
</evidence>
<organism evidence="12 13">
    <name type="scientific">Madurella mycetomatis</name>
    <dbReference type="NCBI Taxonomy" id="100816"/>
    <lineage>
        <taxon>Eukaryota</taxon>
        <taxon>Fungi</taxon>
        <taxon>Dikarya</taxon>
        <taxon>Ascomycota</taxon>
        <taxon>Pezizomycotina</taxon>
        <taxon>Sordariomycetes</taxon>
        <taxon>Sordariomycetidae</taxon>
        <taxon>Sordariales</taxon>
        <taxon>Sordariales incertae sedis</taxon>
        <taxon>Madurella</taxon>
    </lineage>
</organism>
<dbReference type="STRING" id="100816.A0A175VZI6"/>
<dbReference type="InterPro" id="IPR022755">
    <property type="entry name" value="Znf_C2H2_jaz"/>
</dbReference>
<evidence type="ECO:0000256" key="9">
    <source>
        <dbReference type="RuleBase" id="RU003783"/>
    </source>
</evidence>
<comment type="function">
    <text evidence="8">Catalyzes the transfer of a dimethylallyl group onto the adenine at position 37.</text>
</comment>
<dbReference type="GO" id="GO:0008270">
    <property type="term" value="F:zinc ion binding"/>
    <property type="evidence" value="ECO:0007669"/>
    <property type="project" value="UniProtKB-KW"/>
</dbReference>
<gene>
    <name evidence="12" type="ORF">MMYC01_206529</name>
</gene>
<dbReference type="VEuPathDB" id="FungiDB:MMYC01_206529"/>
<reference evidence="12 13" key="1">
    <citation type="journal article" date="2016" name="Genome Announc.">
        <title>Genome Sequence of Madurella mycetomatis mm55, Isolated from a Human Mycetoma Case in Sudan.</title>
        <authorList>
            <person name="Smit S."/>
            <person name="Derks M.F."/>
            <person name="Bervoets S."/>
            <person name="Fahal A."/>
            <person name="van Leeuwen W."/>
            <person name="van Belkum A."/>
            <person name="van de Sande W.W."/>
        </authorList>
    </citation>
    <scope>NUCLEOTIDE SEQUENCE [LARGE SCALE GENOMIC DNA]</scope>
    <source>
        <strain evidence="13">mm55</strain>
    </source>
</reference>
<evidence type="ECO:0000256" key="5">
    <source>
        <dbReference type="ARBA" id="ARBA00022771"/>
    </source>
</evidence>
<keyword evidence="8" id="KW-0963">Cytoplasm</keyword>
<dbReference type="GO" id="GO:0005739">
    <property type="term" value="C:mitochondrion"/>
    <property type="evidence" value="ECO:0007669"/>
    <property type="project" value="TreeGrafter"/>
</dbReference>
<evidence type="ECO:0000256" key="6">
    <source>
        <dbReference type="ARBA" id="ARBA00022833"/>
    </source>
</evidence>
<comment type="similarity">
    <text evidence="1 8 10">Belongs to the IPP transferase family.</text>
</comment>